<reference evidence="7 8" key="1">
    <citation type="submission" date="2020-07" db="EMBL/GenBank/DDBJ databases">
        <authorList>
            <person name="Criscuolo A."/>
        </authorList>
    </citation>
    <scope>NUCLEOTIDE SEQUENCE [LARGE SCALE GENOMIC DNA]</scope>
    <source>
        <strain evidence="7">CIP111649</strain>
    </source>
</reference>
<evidence type="ECO:0000313" key="7">
    <source>
        <dbReference type="EMBL" id="CAD2073887.1"/>
    </source>
</evidence>
<keyword evidence="5" id="KW-0862">Zinc</keyword>
<dbReference type="EMBL" id="CAJEWD010000004">
    <property type="protein sequence ID" value="CAD2073887.1"/>
    <property type="molecule type" value="Genomic_DNA"/>
</dbReference>
<dbReference type="PANTHER" id="PTHR42978:SF2">
    <property type="entry name" value="102 KBASES UNSTABLE REGION: FROM 1 TO 119443"/>
    <property type="match status" value="1"/>
</dbReference>
<evidence type="ECO:0000256" key="5">
    <source>
        <dbReference type="ARBA" id="ARBA00022833"/>
    </source>
</evidence>
<dbReference type="PANTHER" id="PTHR42978">
    <property type="entry name" value="QUORUM-QUENCHING LACTONASE YTNP-RELATED-RELATED"/>
    <property type="match status" value="1"/>
</dbReference>
<dbReference type="RefSeq" id="WP_185125126.1">
    <property type="nucleotide sequence ID" value="NZ_CAJEWD010000004.1"/>
</dbReference>
<gene>
    <name evidence="7" type="ORF">JEODO184_00580</name>
</gene>
<dbReference type="InterPro" id="IPR051013">
    <property type="entry name" value="MBL_superfamily_lactonases"/>
</dbReference>
<proteinExistence type="inferred from homology"/>
<accession>A0A6V7R8R5</accession>
<evidence type="ECO:0000256" key="2">
    <source>
        <dbReference type="ARBA" id="ARBA00007749"/>
    </source>
</evidence>
<dbReference type="InterPro" id="IPR001279">
    <property type="entry name" value="Metallo-B-lactamas"/>
</dbReference>
<keyword evidence="4" id="KW-0378">Hydrolase</keyword>
<evidence type="ECO:0000256" key="1">
    <source>
        <dbReference type="ARBA" id="ARBA00001947"/>
    </source>
</evidence>
<evidence type="ECO:0000259" key="6">
    <source>
        <dbReference type="SMART" id="SM00849"/>
    </source>
</evidence>
<name>A0A6V7R8R5_9STAP</name>
<protein>
    <recommendedName>
        <fullName evidence="6">Metallo-beta-lactamase domain-containing protein</fullName>
    </recommendedName>
</protein>
<dbReference type="SUPFAM" id="SSF56281">
    <property type="entry name" value="Metallo-hydrolase/oxidoreductase"/>
    <property type="match status" value="1"/>
</dbReference>
<dbReference type="Pfam" id="PF00753">
    <property type="entry name" value="Lactamase_B"/>
    <property type="match status" value="1"/>
</dbReference>
<dbReference type="GO" id="GO:0016787">
    <property type="term" value="F:hydrolase activity"/>
    <property type="evidence" value="ECO:0007669"/>
    <property type="project" value="UniProtKB-KW"/>
</dbReference>
<sequence>MKYEIISLFTGFPGRSGRGFLGWSSIYLIKIFKEKNKSINLLFDTGGYNERNELKKRLSDLNLSPDDIDIVFISHLHFDHCINWTLFPSAEILIGEVELANSDPCIDINVPDFHKEELMKYKNLHVVREGEYIHGFEIVMLPGHTKGLLGLRNEDVFIVSDAVKNRSEINELKLMNVLDEKRAIETIKYLNENAQVIYPGHDGKLVIKNGKWDISNNLSESIFVAEVGESDFETSLLNKRG</sequence>
<feature type="domain" description="Metallo-beta-lactamase" evidence="6">
    <location>
        <begin position="23"/>
        <end position="201"/>
    </location>
</feature>
<dbReference type="InterPro" id="IPR036866">
    <property type="entry name" value="RibonucZ/Hydroxyglut_hydro"/>
</dbReference>
<comment type="caution">
    <text evidence="7">The sequence shown here is derived from an EMBL/GenBank/DDBJ whole genome shotgun (WGS) entry which is preliminary data.</text>
</comment>
<dbReference type="Proteomes" id="UP000589351">
    <property type="component" value="Unassembled WGS sequence"/>
</dbReference>
<dbReference type="Gene3D" id="3.60.15.10">
    <property type="entry name" value="Ribonuclease Z/Hydroxyacylglutathione hydrolase-like"/>
    <property type="match status" value="1"/>
</dbReference>
<dbReference type="AlphaFoldDB" id="A0A6V7R8R5"/>
<keyword evidence="3" id="KW-0479">Metal-binding</keyword>
<dbReference type="SMART" id="SM00849">
    <property type="entry name" value="Lactamase_B"/>
    <property type="match status" value="1"/>
</dbReference>
<evidence type="ECO:0000256" key="4">
    <source>
        <dbReference type="ARBA" id="ARBA00022801"/>
    </source>
</evidence>
<evidence type="ECO:0000313" key="8">
    <source>
        <dbReference type="Proteomes" id="UP000589351"/>
    </source>
</evidence>
<comment type="similarity">
    <text evidence="2">Belongs to the metallo-beta-lactamase superfamily.</text>
</comment>
<evidence type="ECO:0000256" key="3">
    <source>
        <dbReference type="ARBA" id="ARBA00022723"/>
    </source>
</evidence>
<organism evidence="7 8">
    <name type="scientific">Jeotgalicoccus meleagridis</name>
    <dbReference type="NCBI Taxonomy" id="2759181"/>
    <lineage>
        <taxon>Bacteria</taxon>
        <taxon>Bacillati</taxon>
        <taxon>Bacillota</taxon>
        <taxon>Bacilli</taxon>
        <taxon>Bacillales</taxon>
        <taxon>Staphylococcaceae</taxon>
        <taxon>Jeotgalicoccus</taxon>
    </lineage>
</organism>
<comment type="cofactor">
    <cofactor evidence="1">
        <name>Zn(2+)</name>
        <dbReference type="ChEBI" id="CHEBI:29105"/>
    </cofactor>
</comment>
<dbReference type="GO" id="GO:0046872">
    <property type="term" value="F:metal ion binding"/>
    <property type="evidence" value="ECO:0007669"/>
    <property type="project" value="UniProtKB-KW"/>
</dbReference>
<keyword evidence="8" id="KW-1185">Reference proteome</keyword>